<keyword evidence="1" id="KW-0347">Helicase</keyword>
<keyword evidence="1" id="KW-0234">DNA repair</keyword>
<dbReference type="CDD" id="cd18809">
    <property type="entry name" value="SF1_C_RecD"/>
    <property type="match status" value="1"/>
</dbReference>
<comment type="similarity">
    <text evidence="1">Belongs to the helicase family.</text>
</comment>
<dbReference type="Pfam" id="PF05970">
    <property type="entry name" value="PIF1"/>
    <property type="match status" value="1"/>
</dbReference>
<dbReference type="PANTHER" id="PTHR10492:SF57">
    <property type="entry name" value="ATP-DEPENDENT DNA HELICASE"/>
    <property type="match status" value="1"/>
</dbReference>
<evidence type="ECO:0000259" key="4">
    <source>
        <dbReference type="Pfam" id="PF21530"/>
    </source>
</evidence>
<dbReference type="Pfam" id="PF21530">
    <property type="entry name" value="Pif1_2B_dom"/>
    <property type="match status" value="1"/>
</dbReference>
<dbReference type="SUPFAM" id="SSF52540">
    <property type="entry name" value="P-loop containing nucleoside triphosphate hydrolases"/>
    <property type="match status" value="2"/>
</dbReference>
<gene>
    <name evidence="5" type="ORF">CHIRRI_LOCUS2216</name>
</gene>
<keyword evidence="1" id="KW-0227">DNA damage</keyword>
<dbReference type="GO" id="GO:0000723">
    <property type="term" value="P:telomere maintenance"/>
    <property type="evidence" value="ECO:0007669"/>
    <property type="project" value="InterPro"/>
</dbReference>
<sequence>MLQYKVALTAIREDFNPIIGAGKITQQWLVDSYLQVEANNLNYIRQNQKRLRAECYQGLSDHINNLAQNQNVAAGVSVILPSSFEGSPRNMRERCCDAMSIFSKYGPPDLFITFTANPCWREITENLKPGEKSSDRPDLIARVFKIKLDALLNDVLKHGIFGKVIAYVYTIEFQKRGLPHSHILATLTAQDKFTTIQRVDQFISAEIPSNERPKLREIVLKCMTHGPCGSQYPNSPCMKDGQCSKQFPKAFNEKTILNVDGYPLYRRRTNEHAIIRGKQVDSRNIVPYNPYLTLKYNAHINVEVATSIRFVKYIYKYVFKGFDCATLTIGTNDQPQLCMNEITNFIDCRYVSAPEAMWRLREYKMHDRSHSVMRLPVHLPNQQRITFEEGHEEEALLAAQTNKTKLECWFDLNANDLDARQYLYTDIPYNYVFVRGQWQKRKKGGEKIVARMYTVSVKDQERFYLRMLLLHIPGATSFEFLRTVDNVVYETFKEAAIARRLLESDDEWDHCLIDGATFLMPKQLREMFAYICIFCQPAQPIKLWQDHLESLILDYLRSQNEKNSINSALHDIEYILKQHSMSCVSLGLPMPRGNAPEEEMFDREMEACQAADQIGKLNEAQLAAFVKIKTAVEGSSSSEQSKLFYVDGPGGSGKTFLYKTLMAYFRGEGSIVLAFATTGIAATILKGGRTVHSGFKLPVPLLDTSVSSMRMNSPEAQNLRQAALIVIDEITMLPKNGLRCIDKLLREIMKCENPFGGKVLVVGGDFRQTLPVVPRGTRTEIIECCIKSSPLWKHFEQLSLTVNMRSEGQMEYNQWLLDIGSGKQARNPQIYEDDIIQIPNDMITTNDLISDIFGNIEQMSIEDLSKRVIVAPTNSQTLEMNRKIIDSIQGDSQIYYSAGSMICEDPSDELNFPVEFLNDQTPSGMPPHVLLLKKGVIVMLLRNLNPKKGLCNGTRLIIEEMSRNFIKAKILSECNKGDIVFIPRIDLAPSETSLPFILRRRQFPLIPAYAITINKSQGQSFDHVGIHLETAVFSHGQLYVGFSRSRIASQVKVFIEANPQQGPLLNDERQFTRNIVYTEIL</sequence>
<dbReference type="EC" id="5.6.2.3" evidence="1"/>
<dbReference type="InterPro" id="IPR027417">
    <property type="entry name" value="P-loop_NTPase"/>
</dbReference>
<dbReference type="Pfam" id="PF14214">
    <property type="entry name" value="Helitron_like_N"/>
    <property type="match status" value="1"/>
</dbReference>
<dbReference type="GO" id="GO:0005524">
    <property type="term" value="F:ATP binding"/>
    <property type="evidence" value="ECO:0007669"/>
    <property type="project" value="UniProtKB-KW"/>
</dbReference>
<dbReference type="EMBL" id="OU895877">
    <property type="protein sequence ID" value="CAG9799247.1"/>
    <property type="molecule type" value="Genomic_DNA"/>
</dbReference>
<dbReference type="InterPro" id="IPR049163">
    <property type="entry name" value="Pif1-like_2B_dom"/>
</dbReference>
<protein>
    <recommendedName>
        <fullName evidence="1">ATP-dependent DNA helicase</fullName>
        <ecNumber evidence="1">5.6.2.3</ecNumber>
    </recommendedName>
</protein>
<dbReference type="InterPro" id="IPR025476">
    <property type="entry name" value="Helitron_helicase-like"/>
</dbReference>
<proteinExistence type="inferred from homology"/>
<dbReference type="GO" id="GO:0043139">
    <property type="term" value="F:5'-3' DNA helicase activity"/>
    <property type="evidence" value="ECO:0007669"/>
    <property type="project" value="UniProtKB-EC"/>
</dbReference>
<feature type="domain" description="DNA helicase Pif1-like DEAD-box helicase" evidence="2">
    <location>
        <begin position="617"/>
        <end position="825"/>
    </location>
</feature>
<evidence type="ECO:0000313" key="6">
    <source>
        <dbReference type="Proteomes" id="UP001153620"/>
    </source>
</evidence>
<dbReference type="GO" id="GO:0016787">
    <property type="term" value="F:hydrolase activity"/>
    <property type="evidence" value="ECO:0007669"/>
    <property type="project" value="UniProtKB-KW"/>
</dbReference>
<dbReference type="OrthoDB" id="7790340at2759"/>
<dbReference type="GO" id="GO:0006310">
    <property type="term" value="P:DNA recombination"/>
    <property type="evidence" value="ECO:0007669"/>
    <property type="project" value="UniProtKB-KW"/>
</dbReference>
<comment type="catalytic activity">
    <reaction evidence="1">
        <text>ATP + H2O = ADP + phosphate + H(+)</text>
        <dbReference type="Rhea" id="RHEA:13065"/>
        <dbReference type="ChEBI" id="CHEBI:15377"/>
        <dbReference type="ChEBI" id="CHEBI:15378"/>
        <dbReference type="ChEBI" id="CHEBI:30616"/>
        <dbReference type="ChEBI" id="CHEBI:43474"/>
        <dbReference type="ChEBI" id="CHEBI:456216"/>
        <dbReference type="EC" id="5.6.2.3"/>
    </reaction>
</comment>
<accession>A0A9N9WKP2</accession>
<comment type="cofactor">
    <cofactor evidence="1">
        <name>Mg(2+)</name>
        <dbReference type="ChEBI" id="CHEBI:18420"/>
    </cofactor>
</comment>
<dbReference type="AlphaFoldDB" id="A0A9N9WKP2"/>
<dbReference type="PANTHER" id="PTHR10492">
    <property type="match status" value="1"/>
</dbReference>
<dbReference type="InterPro" id="IPR010285">
    <property type="entry name" value="DNA_helicase_pif1-like_DEAD"/>
</dbReference>
<reference evidence="5" key="1">
    <citation type="submission" date="2022-01" db="EMBL/GenBank/DDBJ databases">
        <authorList>
            <person name="King R."/>
        </authorList>
    </citation>
    <scope>NUCLEOTIDE SEQUENCE</scope>
</reference>
<keyword evidence="6" id="KW-1185">Reference proteome</keyword>
<evidence type="ECO:0000313" key="5">
    <source>
        <dbReference type="EMBL" id="CAG9799247.1"/>
    </source>
</evidence>
<feature type="domain" description="DNA helicase Pif1-like 2B" evidence="4">
    <location>
        <begin position="915"/>
        <end position="960"/>
    </location>
</feature>
<evidence type="ECO:0000259" key="2">
    <source>
        <dbReference type="Pfam" id="PF05970"/>
    </source>
</evidence>
<organism evidence="5 6">
    <name type="scientific">Chironomus riparius</name>
    <dbReference type="NCBI Taxonomy" id="315576"/>
    <lineage>
        <taxon>Eukaryota</taxon>
        <taxon>Metazoa</taxon>
        <taxon>Ecdysozoa</taxon>
        <taxon>Arthropoda</taxon>
        <taxon>Hexapoda</taxon>
        <taxon>Insecta</taxon>
        <taxon>Pterygota</taxon>
        <taxon>Neoptera</taxon>
        <taxon>Endopterygota</taxon>
        <taxon>Diptera</taxon>
        <taxon>Nematocera</taxon>
        <taxon>Chironomoidea</taxon>
        <taxon>Chironomidae</taxon>
        <taxon>Chironominae</taxon>
        <taxon>Chironomus</taxon>
    </lineage>
</organism>
<dbReference type="Gene3D" id="3.40.50.300">
    <property type="entry name" value="P-loop containing nucleotide triphosphate hydrolases"/>
    <property type="match status" value="2"/>
</dbReference>
<keyword evidence="1" id="KW-0378">Hydrolase</keyword>
<evidence type="ECO:0000256" key="1">
    <source>
        <dbReference type="RuleBase" id="RU363044"/>
    </source>
</evidence>
<keyword evidence="1" id="KW-0067">ATP-binding</keyword>
<feature type="domain" description="Helitron helicase-like" evidence="3">
    <location>
        <begin position="4"/>
        <end position="184"/>
    </location>
</feature>
<keyword evidence="1" id="KW-0547">Nucleotide-binding</keyword>
<keyword evidence="1" id="KW-0233">DNA recombination</keyword>
<dbReference type="GO" id="GO:0006281">
    <property type="term" value="P:DNA repair"/>
    <property type="evidence" value="ECO:0007669"/>
    <property type="project" value="UniProtKB-KW"/>
</dbReference>
<name>A0A9N9WKP2_9DIPT</name>
<reference evidence="5" key="2">
    <citation type="submission" date="2022-10" db="EMBL/GenBank/DDBJ databases">
        <authorList>
            <consortium name="ENA_rothamsted_submissions"/>
            <consortium name="culmorum"/>
            <person name="King R."/>
        </authorList>
    </citation>
    <scope>NUCLEOTIDE SEQUENCE</scope>
</reference>
<dbReference type="Proteomes" id="UP001153620">
    <property type="component" value="Chromosome 1"/>
</dbReference>
<evidence type="ECO:0000259" key="3">
    <source>
        <dbReference type="Pfam" id="PF14214"/>
    </source>
</evidence>